<name>A0A0R2HJY0_9FIRM</name>
<gene>
    <name evidence="2" type="ORF">IV49_GL000978</name>
</gene>
<dbReference type="SUPFAM" id="SSF56219">
    <property type="entry name" value="DNase I-like"/>
    <property type="match status" value="1"/>
</dbReference>
<dbReference type="Proteomes" id="UP000051841">
    <property type="component" value="Unassembled WGS sequence"/>
</dbReference>
<organism evidence="2 3">
    <name type="scientific">Kandleria vitulina DSM 20405</name>
    <dbReference type="NCBI Taxonomy" id="1410657"/>
    <lineage>
        <taxon>Bacteria</taxon>
        <taxon>Bacillati</taxon>
        <taxon>Bacillota</taxon>
        <taxon>Erysipelotrichia</taxon>
        <taxon>Erysipelotrichales</taxon>
        <taxon>Coprobacillaceae</taxon>
        <taxon>Kandleria</taxon>
    </lineage>
</organism>
<dbReference type="InterPro" id="IPR005135">
    <property type="entry name" value="Endo/exonuclease/phosphatase"/>
</dbReference>
<evidence type="ECO:0000313" key="3">
    <source>
        <dbReference type="Proteomes" id="UP000051841"/>
    </source>
</evidence>
<evidence type="ECO:0000313" key="2">
    <source>
        <dbReference type="EMBL" id="KRN49604.1"/>
    </source>
</evidence>
<protein>
    <recommendedName>
        <fullName evidence="1">Endonuclease/exonuclease/phosphatase domain-containing protein</fullName>
    </recommendedName>
</protein>
<evidence type="ECO:0000259" key="1">
    <source>
        <dbReference type="Pfam" id="PF03372"/>
    </source>
</evidence>
<feature type="domain" description="Endonuclease/exonuclease/phosphatase" evidence="1">
    <location>
        <begin position="6"/>
        <end position="252"/>
    </location>
</feature>
<proteinExistence type="predicted"/>
<dbReference type="CDD" id="cd09079">
    <property type="entry name" value="RgfB-like"/>
    <property type="match status" value="1"/>
</dbReference>
<comment type="caution">
    <text evidence="2">The sequence shown here is derived from an EMBL/GenBank/DDBJ whole genome shotgun (WGS) entry which is preliminary data.</text>
</comment>
<dbReference type="InterPro" id="IPR051916">
    <property type="entry name" value="GPI-anchor_lipid_remodeler"/>
</dbReference>
<keyword evidence="3" id="KW-1185">Reference proteome</keyword>
<dbReference type="Gene3D" id="3.60.10.10">
    <property type="entry name" value="Endonuclease/exonuclease/phosphatase"/>
    <property type="match status" value="1"/>
</dbReference>
<dbReference type="GO" id="GO:0006506">
    <property type="term" value="P:GPI anchor biosynthetic process"/>
    <property type="evidence" value="ECO:0007669"/>
    <property type="project" value="TreeGrafter"/>
</dbReference>
<dbReference type="EMBL" id="JQBL01000025">
    <property type="protein sequence ID" value="KRN49604.1"/>
    <property type="molecule type" value="Genomic_DNA"/>
</dbReference>
<dbReference type="GO" id="GO:0003824">
    <property type="term" value="F:catalytic activity"/>
    <property type="evidence" value="ECO:0007669"/>
    <property type="project" value="InterPro"/>
</dbReference>
<dbReference type="GO" id="GO:0016020">
    <property type="term" value="C:membrane"/>
    <property type="evidence" value="ECO:0007669"/>
    <property type="project" value="GOC"/>
</dbReference>
<accession>A0A0R2HJY0</accession>
<dbReference type="AlphaFoldDB" id="A0A0R2HJY0"/>
<reference evidence="2 3" key="1">
    <citation type="journal article" date="2015" name="Genome Announc.">
        <title>Expanding the biotechnology potential of lactobacilli through comparative genomics of 213 strains and associated genera.</title>
        <authorList>
            <person name="Sun Z."/>
            <person name="Harris H.M."/>
            <person name="McCann A."/>
            <person name="Guo C."/>
            <person name="Argimon S."/>
            <person name="Zhang W."/>
            <person name="Yang X."/>
            <person name="Jeffery I.B."/>
            <person name="Cooney J.C."/>
            <person name="Kagawa T.F."/>
            <person name="Liu W."/>
            <person name="Song Y."/>
            <person name="Salvetti E."/>
            <person name="Wrobel A."/>
            <person name="Rasinkangas P."/>
            <person name="Parkhill J."/>
            <person name="Rea M.C."/>
            <person name="O'Sullivan O."/>
            <person name="Ritari J."/>
            <person name="Douillard F.P."/>
            <person name="Paul Ross R."/>
            <person name="Yang R."/>
            <person name="Briner A.E."/>
            <person name="Felis G.E."/>
            <person name="de Vos W.M."/>
            <person name="Barrangou R."/>
            <person name="Klaenhammer T.R."/>
            <person name="Caufield P.W."/>
            <person name="Cui Y."/>
            <person name="Zhang H."/>
            <person name="O'Toole P.W."/>
        </authorList>
    </citation>
    <scope>NUCLEOTIDE SEQUENCE [LARGE SCALE GENOMIC DNA]</scope>
    <source>
        <strain evidence="2 3">DSM 20405</strain>
    </source>
</reference>
<sequence length="261" mass="30377">MTMKIMTLNTHSLSEENGLEKLNKVAKFILENDVDVIALQEVNQSINADSVMAPSSYRGCHQLKSDNYALALSSYLEDYQWNWMPIKIGFDKFDEGLAIFSKTPIVSTEEFVLTNTDDYYNWKKRAALAIESNGVWIYTVHFGWWDDEDEPFVHQWETLMNHVQDKKNVYIAGDFNAPDDRRKESYDYILKNGWIDTRTLAKEVKGKETIPGKIAGWDQEEKGMRIDYIMSNKKRLIKSHQVIFDQDRVSDHYGIILEEAI</sequence>
<dbReference type="PATRIC" id="fig|1410657.5.peg.1019"/>
<dbReference type="InterPro" id="IPR036691">
    <property type="entry name" value="Endo/exonu/phosph_ase_sf"/>
</dbReference>
<dbReference type="PANTHER" id="PTHR14859">
    <property type="entry name" value="CALCOFLUOR WHITE HYPERSENSITIVE PROTEIN PRECURSOR"/>
    <property type="match status" value="1"/>
</dbReference>
<dbReference type="PANTHER" id="PTHR14859:SF1">
    <property type="entry name" value="PGAP2-INTERACTING PROTEIN"/>
    <property type="match status" value="1"/>
</dbReference>
<dbReference type="Pfam" id="PF03372">
    <property type="entry name" value="Exo_endo_phos"/>
    <property type="match status" value="1"/>
</dbReference>